<name>E2SEF0_9ACTN</name>
<reference evidence="2" key="1">
    <citation type="submission" date="2010-08" db="EMBL/GenBank/DDBJ databases">
        <authorList>
            <person name="Muzny D."/>
            <person name="Qin X."/>
            <person name="Buhay C."/>
            <person name="Dugan-Rocha S."/>
            <person name="Ding Y."/>
            <person name="Chen G."/>
            <person name="Hawes A."/>
            <person name="Holder M."/>
            <person name="Jhangiani S."/>
            <person name="Johnson A."/>
            <person name="Khan Z."/>
            <person name="Li Z."/>
            <person name="Liu W."/>
            <person name="Liu X."/>
            <person name="Perez L."/>
            <person name="Shen H."/>
            <person name="Wang Q."/>
            <person name="Watt J."/>
            <person name="Xi L."/>
            <person name="Xin Y."/>
            <person name="Zhou J."/>
            <person name="Deng J."/>
            <person name="Jiang H."/>
            <person name="Liu Y."/>
            <person name="Qu J."/>
            <person name="Song X.-Z."/>
            <person name="Zhang L."/>
            <person name="Villasana D."/>
            <person name="Johnson A."/>
            <person name="Liu J."/>
            <person name="Liyanage D."/>
            <person name="Lorensuhewa L."/>
            <person name="Robinson T."/>
            <person name="Song A."/>
            <person name="Song B.-B."/>
            <person name="Dinh H."/>
            <person name="Thornton R."/>
            <person name="Coyle M."/>
            <person name="Francisco L."/>
            <person name="Jackson L."/>
            <person name="Javaid M."/>
            <person name="Korchina V."/>
            <person name="Kovar C."/>
            <person name="Mata R."/>
            <person name="Mathew T."/>
            <person name="Ngo R."/>
            <person name="Nguyen L."/>
            <person name="Nguyen N."/>
            <person name="Okwuonu G."/>
            <person name="Ongeri F."/>
            <person name="Pham C."/>
            <person name="Simmons D."/>
            <person name="Wilczek-Boney K."/>
            <person name="Hale W."/>
            <person name="Jakkamsetti A."/>
            <person name="Pham P."/>
            <person name="Ruth R."/>
            <person name="San Lucas F."/>
            <person name="Warren J."/>
            <person name="Zhang J."/>
            <person name="Zhao Z."/>
            <person name="Zhou C."/>
            <person name="Zhu D."/>
            <person name="Lee S."/>
            <person name="Bess C."/>
            <person name="Blankenburg K."/>
            <person name="Forbes L."/>
            <person name="Fu Q."/>
            <person name="Gubbala S."/>
            <person name="Hirani K."/>
            <person name="Jayaseelan J.C."/>
            <person name="Lara F."/>
            <person name="Munidasa M."/>
            <person name="Palculict T."/>
            <person name="Patil S."/>
            <person name="Pu L.-L."/>
            <person name="Saada N."/>
            <person name="Tang L."/>
            <person name="Weissenberger G."/>
            <person name="Zhu Y."/>
            <person name="Hemphill L."/>
            <person name="Shang Y."/>
            <person name="Youmans B."/>
            <person name="Ayvaz T."/>
            <person name="Ross M."/>
            <person name="Santibanez J."/>
            <person name="Aqrawi P."/>
            <person name="Gross S."/>
            <person name="Joshi V."/>
            <person name="Fowler G."/>
            <person name="Nazareth L."/>
            <person name="Reid J."/>
            <person name="Worley K."/>
            <person name="Petrosino J."/>
            <person name="Highlander S."/>
            <person name="Gibbs R."/>
        </authorList>
    </citation>
    <scope>NUCLEOTIDE SEQUENCE [LARGE SCALE GENOMIC DNA]</scope>
    <source>
        <strain evidence="2">DSM 15272</strain>
    </source>
</reference>
<evidence type="ECO:0000313" key="3">
    <source>
        <dbReference type="Proteomes" id="UP000003111"/>
    </source>
</evidence>
<sequence length="84" mass="9278">MEGGFRHGDPFRRRVPAHRMRTRHTGWRSRPEGARRSSIEACGARLCGARGPLPRTELCVVPGCLVRGGWCCGVGVVRVVRVVL</sequence>
<feature type="compositionally biased region" description="Basic residues" evidence="1">
    <location>
        <begin position="13"/>
        <end position="27"/>
    </location>
</feature>
<organism evidence="2 3">
    <name type="scientific">Aeromicrobium marinum DSM 15272</name>
    <dbReference type="NCBI Taxonomy" id="585531"/>
    <lineage>
        <taxon>Bacteria</taxon>
        <taxon>Bacillati</taxon>
        <taxon>Actinomycetota</taxon>
        <taxon>Actinomycetes</taxon>
        <taxon>Propionibacteriales</taxon>
        <taxon>Nocardioidaceae</taxon>
        <taxon>Aeromicrobium</taxon>
    </lineage>
</organism>
<feature type="region of interest" description="Disordered" evidence="1">
    <location>
        <begin position="1"/>
        <end position="32"/>
    </location>
</feature>
<dbReference type="Proteomes" id="UP000003111">
    <property type="component" value="Unassembled WGS sequence"/>
</dbReference>
<dbReference type="AlphaFoldDB" id="E2SEF0"/>
<proteinExistence type="predicted"/>
<dbReference type="HOGENOM" id="CLU_2520205_0_0_11"/>
<evidence type="ECO:0000256" key="1">
    <source>
        <dbReference type="SAM" id="MobiDB-lite"/>
    </source>
</evidence>
<dbReference type="EMBL" id="ACLF03000007">
    <property type="protein sequence ID" value="EFQ82427.1"/>
    <property type="molecule type" value="Genomic_DNA"/>
</dbReference>
<keyword evidence="3" id="KW-1185">Reference proteome</keyword>
<evidence type="ECO:0000313" key="2">
    <source>
        <dbReference type="EMBL" id="EFQ82427.1"/>
    </source>
</evidence>
<protein>
    <submittedName>
        <fullName evidence="2">Uncharacterized protein</fullName>
    </submittedName>
</protein>
<comment type="caution">
    <text evidence="2">The sequence shown here is derived from an EMBL/GenBank/DDBJ whole genome shotgun (WGS) entry which is preliminary data.</text>
</comment>
<feature type="compositionally biased region" description="Basic and acidic residues" evidence="1">
    <location>
        <begin position="1"/>
        <end position="12"/>
    </location>
</feature>
<accession>E2SEF0</accession>
<gene>
    <name evidence="2" type="ORF">HMPREF0063_12409</name>
</gene>